<name>A0A2T9YNB9_9FUNG</name>
<dbReference type="GO" id="GO:0005669">
    <property type="term" value="C:transcription factor TFIID complex"/>
    <property type="evidence" value="ECO:0007669"/>
    <property type="project" value="TreeGrafter"/>
</dbReference>
<evidence type="ECO:0000259" key="10">
    <source>
        <dbReference type="Pfam" id="PF04494"/>
    </source>
</evidence>
<evidence type="ECO:0000256" key="7">
    <source>
        <dbReference type="ARBA" id="ARBA00023242"/>
    </source>
</evidence>
<feature type="region of interest" description="Disordered" evidence="9">
    <location>
        <begin position="1"/>
        <end position="35"/>
    </location>
</feature>
<dbReference type="InterPro" id="IPR001680">
    <property type="entry name" value="WD40_rpt"/>
</dbReference>
<evidence type="ECO:0000256" key="3">
    <source>
        <dbReference type="ARBA" id="ARBA00022574"/>
    </source>
</evidence>
<dbReference type="InterPro" id="IPR019775">
    <property type="entry name" value="WD40_repeat_CS"/>
</dbReference>
<dbReference type="CDD" id="cd00200">
    <property type="entry name" value="WD40"/>
    <property type="match status" value="1"/>
</dbReference>
<dbReference type="PRINTS" id="PR00320">
    <property type="entry name" value="GPROTEINBRPT"/>
</dbReference>
<evidence type="ECO:0000256" key="1">
    <source>
        <dbReference type="ARBA" id="ARBA00004123"/>
    </source>
</evidence>
<evidence type="ECO:0000313" key="11">
    <source>
        <dbReference type="EMBL" id="PVU93855.1"/>
    </source>
</evidence>
<dbReference type="Gene3D" id="1.25.40.500">
    <property type="entry name" value="TFIID subunit TAF5, NTD2 domain"/>
    <property type="match status" value="1"/>
</dbReference>
<feature type="repeat" description="WD" evidence="8">
    <location>
        <begin position="650"/>
        <end position="691"/>
    </location>
</feature>
<comment type="similarity">
    <text evidence="2">Belongs to the WD repeat TAF5 family.</text>
</comment>
<keyword evidence="3 8" id="KW-0853">WD repeat</keyword>
<dbReference type="CDD" id="cd08044">
    <property type="entry name" value="TAF5_NTD2"/>
    <property type="match status" value="1"/>
</dbReference>
<accession>A0A2T9YNB9</accession>
<dbReference type="PROSITE" id="PS00678">
    <property type="entry name" value="WD_REPEATS_1"/>
    <property type="match status" value="2"/>
</dbReference>
<evidence type="ECO:0000313" key="12">
    <source>
        <dbReference type="Proteomes" id="UP000245383"/>
    </source>
</evidence>
<dbReference type="SUPFAM" id="SSF160897">
    <property type="entry name" value="Taf5 N-terminal domain-like"/>
    <property type="match status" value="1"/>
</dbReference>
<dbReference type="Pfam" id="PF04494">
    <property type="entry name" value="TFIID_NTD2"/>
    <property type="match status" value="1"/>
</dbReference>
<dbReference type="EMBL" id="MBFR01000111">
    <property type="protein sequence ID" value="PVU93855.1"/>
    <property type="molecule type" value="Genomic_DNA"/>
</dbReference>
<dbReference type="InterPro" id="IPR037264">
    <property type="entry name" value="TFIID_NTD2_sf"/>
</dbReference>
<comment type="subcellular location">
    <subcellularLocation>
        <location evidence="1">Nucleus</location>
    </subcellularLocation>
</comment>
<evidence type="ECO:0000256" key="4">
    <source>
        <dbReference type="ARBA" id="ARBA00022737"/>
    </source>
</evidence>
<proteinExistence type="inferred from homology"/>
<sequence>MDEDTLLNLEKKNKNKPLSSSQPTDLSQNKLKKAGKKHIDKLVLQYLRTKGYEEAEKIFAKEALAPSELSESTLSDDELEQNILINELEAEIEPDVFFNSSTNNTENKDDVVISKHDTTPLQVFESETKHDTAPLQVSESQTKHDTAPLQVSESETKHDTAPLQVFESETKHDTTPLQVSESITKHDTLQQTLASQKLSTNELIMLELKGLENAGNNVEHLYELFSNDENSRPCLYDSSFSKLLSWVDISLDHYKEELFVISYPIFVHCFLKLMATGASHKAISFLNKHKDFYTHNHEDQIKVLQNIKQSMHVSENDLAKQFNSARYSIKMTTSAIELLLLFLESNNLILIIDIINSHLNICIINTDDINRNGINFDIGLTGLGIDDISKLNQDYVYLGQIPLNPHLKTEVERVLKSDIQRVNSLSIKGNKIIDPQELLENFNNLNQADSEATNKINFPIPPLKGYDVVNQIEKLKDLSRRVKADPNNLPSVSMFTLHNTENSLTSATISENLQLMACGFSESYIKIWSVKKEPIGGFKSQFNLVTIEDEADLERIKNKSSDSHKLIGHSGSVYGLDFSTDNSFLISGSEDKTVRLWSTSTLSNLVCYRGHNYPVWDVAFSPIGVYFASASYDRTARLWSCEHIYPLRIFVGHLSDVNCVKFHPNSKYVITGSDDKTVRMWDIQTGKCVRLFTGHRGSITCISISPDGKFLASASSTPFVLNSKTKKSSDNKKNTNNFIKTDEIASSDTLKPKKRDPTDFNIGILIKVWDIGSGTCVFDFYGHTEPVTSLAFNNESTLLISGSLDTTVKIWNVSNIEPNLNQTNNFETVNTNDHGDKSDSLGITYNDKNQDITSDNTLDAETITDSPQNTIKDAAGAWKKKHVKSSKELLKTWNTVSSPIYSTKFSSRNLAVVIGAYVPSEKKVDL</sequence>
<dbReference type="InterPro" id="IPR020472">
    <property type="entry name" value="WD40_PAC1"/>
</dbReference>
<dbReference type="InterPro" id="IPR015943">
    <property type="entry name" value="WD40/YVTN_repeat-like_dom_sf"/>
</dbReference>
<feature type="repeat" description="WD" evidence="8">
    <location>
        <begin position="566"/>
        <end position="601"/>
    </location>
</feature>
<evidence type="ECO:0000256" key="8">
    <source>
        <dbReference type="PROSITE-ProRule" id="PRU00221"/>
    </source>
</evidence>
<keyword evidence="7" id="KW-0539">Nucleus</keyword>
<feature type="region of interest" description="Disordered" evidence="9">
    <location>
        <begin position="127"/>
        <end position="159"/>
    </location>
</feature>
<comment type="caution">
    <text evidence="11">The sequence shown here is derived from an EMBL/GenBank/DDBJ whole genome shotgun (WGS) entry which is preliminary data.</text>
</comment>
<dbReference type="PANTHER" id="PTHR19879:SF1">
    <property type="entry name" value="CANNONBALL-RELATED"/>
    <property type="match status" value="1"/>
</dbReference>
<keyword evidence="4" id="KW-0677">Repeat</keyword>
<dbReference type="Pfam" id="PF00400">
    <property type="entry name" value="WD40"/>
    <property type="match status" value="5"/>
</dbReference>
<keyword evidence="6" id="KW-0804">Transcription</keyword>
<dbReference type="InterPro" id="IPR007582">
    <property type="entry name" value="TFIID_NTD2"/>
</dbReference>
<keyword evidence="5" id="KW-0805">Transcription regulation</keyword>
<dbReference type="STRING" id="133385.A0A2T9YNB9"/>
<protein>
    <recommendedName>
        <fullName evidence="10">TFIID subunit TAF5 NTD2 domain-containing protein</fullName>
    </recommendedName>
</protein>
<organism evidence="11 12">
    <name type="scientific">Smittium simulii</name>
    <dbReference type="NCBI Taxonomy" id="133385"/>
    <lineage>
        <taxon>Eukaryota</taxon>
        <taxon>Fungi</taxon>
        <taxon>Fungi incertae sedis</taxon>
        <taxon>Zoopagomycota</taxon>
        <taxon>Kickxellomycotina</taxon>
        <taxon>Harpellomycetes</taxon>
        <taxon>Harpellales</taxon>
        <taxon>Legeriomycetaceae</taxon>
        <taxon>Smittium</taxon>
    </lineage>
</organism>
<dbReference type="GO" id="GO:0006367">
    <property type="term" value="P:transcription initiation at RNA polymerase II promoter"/>
    <property type="evidence" value="ECO:0007669"/>
    <property type="project" value="TreeGrafter"/>
</dbReference>
<dbReference type="InterPro" id="IPR006594">
    <property type="entry name" value="LisH"/>
</dbReference>
<reference evidence="11 12" key="1">
    <citation type="journal article" date="2018" name="MBio">
        <title>Comparative Genomics Reveals the Core Gene Toolbox for the Fungus-Insect Symbiosis.</title>
        <authorList>
            <person name="Wang Y."/>
            <person name="Stata M."/>
            <person name="Wang W."/>
            <person name="Stajich J.E."/>
            <person name="White M.M."/>
            <person name="Moncalvo J.M."/>
        </authorList>
    </citation>
    <scope>NUCLEOTIDE SEQUENCE [LARGE SCALE GENOMIC DNA]</scope>
    <source>
        <strain evidence="11 12">SWE-8-4</strain>
    </source>
</reference>
<dbReference type="Gene3D" id="2.130.10.10">
    <property type="entry name" value="YVTN repeat-like/Quinoprotein amine dehydrogenase"/>
    <property type="match status" value="3"/>
</dbReference>
<dbReference type="PROSITE" id="PS50896">
    <property type="entry name" value="LISH"/>
    <property type="match status" value="1"/>
</dbReference>
<dbReference type="SMART" id="SM00320">
    <property type="entry name" value="WD40"/>
    <property type="match status" value="6"/>
</dbReference>
<dbReference type="InterPro" id="IPR036322">
    <property type="entry name" value="WD40_repeat_dom_sf"/>
</dbReference>
<evidence type="ECO:0000256" key="6">
    <source>
        <dbReference type="ARBA" id="ARBA00023163"/>
    </source>
</evidence>
<dbReference type="OrthoDB" id="10266330at2759"/>
<dbReference type="GO" id="GO:0016251">
    <property type="term" value="F:RNA polymerase II general transcription initiation factor activity"/>
    <property type="evidence" value="ECO:0007669"/>
    <property type="project" value="TreeGrafter"/>
</dbReference>
<gene>
    <name evidence="11" type="ORF">BB561_002986</name>
</gene>
<dbReference type="PROSITE" id="PS50082">
    <property type="entry name" value="WD_REPEATS_2"/>
    <property type="match status" value="4"/>
</dbReference>
<feature type="domain" description="TFIID subunit TAF5 NTD2" evidence="10">
    <location>
        <begin position="233"/>
        <end position="359"/>
    </location>
</feature>
<keyword evidence="12" id="KW-1185">Reference proteome</keyword>
<dbReference type="PROSITE" id="PS50294">
    <property type="entry name" value="WD_REPEATS_REGION"/>
    <property type="match status" value="4"/>
</dbReference>
<dbReference type="Proteomes" id="UP000245383">
    <property type="component" value="Unassembled WGS sequence"/>
</dbReference>
<dbReference type="PANTHER" id="PTHR19879">
    <property type="entry name" value="TRANSCRIPTION INITIATION FACTOR TFIID"/>
    <property type="match status" value="1"/>
</dbReference>
<dbReference type="Pfam" id="PF08513">
    <property type="entry name" value="LisH"/>
    <property type="match status" value="1"/>
</dbReference>
<feature type="repeat" description="WD" evidence="8">
    <location>
        <begin position="780"/>
        <end position="815"/>
    </location>
</feature>
<feature type="repeat" description="WD" evidence="8">
    <location>
        <begin position="608"/>
        <end position="640"/>
    </location>
</feature>
<evidence type="ECO:0000256" key="2">
    <source>
        <dbReference type="ARBA" id="ARBA00009435"/>
    </source>
</evidence>
<dbReference type="SUPFAM" id="SSF50978">
    <property type="entry name" value="WD40 repeat-like"/>
    <property type="match status" value="1"/>
</dbReference>
<evidence type="ECO:0000256" key="9">
    <source>
        <dbReference type="SAM" id="MobiDB-lite"/>
    </source>
</evidence>
<dbReference type="AlphaFoldDB" id="A0A2T9YNB9"/>
<evidence type="ECO:0000256" key="5">
    <source>
        <dbReference type="ARBA" id="ARBA00023015"/>
    </source>
</evidence>